<sequence>MTHTVVFDIGGVLVPEGTRMRRLEDFVEQRTGSLNREPFAQAYWAGRNRYDLGCLDERFWLPVFAAAGIDTSPGDRIRELVAATAAQDADANTTITAEPRALLDDLAAAGIRLAILSNAPRRMAQAARQRDWCQPMATAVFSSEVGVMKPADVIYSIVDADLKVNEEQRRRVHFFDDRQVNVDAAHAHGWSAHLWTGADDARRVLIEAGMPLENTTGR</sequence>
<dbReference type="RefSeq" id="WP_052844086.1">
    <property type="nucleotide sequence ID" value="NZ_CP011546.1"/>
</dbReference>
<dbReference type="InterPro" id="IPR023214">
    <property type="entry name" value="HAD_sf"/>
</dbReference>
<dbReference type="Pfam" id="PF00702">
    <property type="entry name" value="Hydrolase"/>
    <property type="match status" value="1"/>
</dbReference>
<dbReference type="InterPro" id="IPR036412">
    <property type="entry name" value="HAD-like_sf"/>
</dbReference>
<dbReference type="PATRIC" id="fig|1072256.5.peg.1635"/>
<dbReference type="KEGG" id="cut:CUTER_08280"/>
<dbReference type="GO" id="GO:0016787">
    <property type="term" value="F:hydrolase activity"/>
    <property type="evidence" value="ECO:0007669"/>
    <property type="project" value="UniProtKB-KW"/>
</dbReference>
<gene>
    <name evidence="1" type="ORF">CUTER_08280</name>
</gene>
<name>A0A0G3HE98_9CORY</name>
<dbReference type="STRING" id="1072256.CUTER_08280"/>
<evidence type="ECO:0000313" key="2">
    <source>
        <dbReference type="Proteomes" id="UP000035548"/>
    </source>
</evidence>
<dbReference type="SUPFAM" id="SSF56784">
    <property type="entry name" value="HAD-like"/>
    <property type="match status" value="1"/>
</dbReference>
<protein>
    <submittedName>
        <fullName evidence="1">Putative HAD superfamily hydrolase</fullName>
    </submittedName>
</protein>
<dbReference type="InterPro" id="IPR006439">
    <property type="entry name" value="HAD-SF_hydro_IA"/>
</dbReference>
<evidence type="ECO:0000313" key="1">
    <source>
        <dbReference type="EMBL" id="AKK11641.1"/>
    </source>
</evidence>
<dbReference type="OrthoDB" id="9795007at2"/>
<dbReference type="PANTHER" id="PTHR43611:SF3">
    <property type="entry name" value="FLAVIN MONONUCLEOTIDE HYDROLASE 1, CHLOROPLATIC"/>
    <property type="match status" value="1"/>
</dbReference>
<dbReference type="AlphaFoldDB" id="A0A0G3HE98"/>
<proteinExistence type="predicted"/>
<keyword evidence="2" id="KW-1185">Reference proteome</keyword>
<accession>A0A0G3HE98</accession>
<dbReference type="Gene3D" id="3.40.50.1000">
    <property type="entry name" value="HAD superfamily/HAD-like"/>
    <property type="match status" value="1"/>
</dbReference>
<dbReference type="EMBL" id="CP011546">
    <property type="protein sequence ID" value="AKK11641.1"/>
    <property type="molecule type" value="Genomic_DNA"/>
</dbReference>
<dbReference type="PRINTS" id="PR00413">
    <property type="entry name" value="HADHALOGNASE"/>
</dbReference>
<organism evidence="1 2">
    <name type="scientific">Corynebacterium uterequi</name>
    <dbReference type="NCBI Taxonomy" id="1072256"/>
    <lineage>
        <taxon>Bacteria</taxon>
        <taxon>Bacillati</taxon>
        <taxon>Actinomycetota</taxon>
        <taxon>Actinomycetes</taxon>
        <taxon>Mycobacteriales</taxon>
        <taxon>Corynebacteriaceae</taxon>
        <taxon>Corynebacterium</taxon>
    </lineage>
</organism>
<dbReference type="Proteomes" id="UP000035548">
    <property type="component" value="Chromosome"/>
</dbReference>
<reference evidence="1 2" key="1">
    <citation type="journal article" date="2015" name="Genome Announc.">
        <title>Virulence Factor Genes Detected in the Complete Genome Sequence of Corynebacterium uterequi DSM 45634, Isolated from the Uterus of a Maiden Mare.</title>
        <authorList>
            <person name="Ruckert C."/>
            <person name="Kriete M."/>
            <person name="Jaenicke S."/>
            <person name="Winkler A."/>
            <person name="Tauch A."/>
        </authorList>
    </citation>
    <scope>NUCLEOTIDE SEQUENCE [LARGE SCALE GENOMIC DNA]</scope>
    <source>
        <strain evidence="1 2">DSM 45634</strain>
    </source>
</reference>
<keyword evidence="1" id="KW-0378">Hydrolase</keyword>
<reference evidence="2" key="2">
    <citation type="submission" date="2015-05" db="EMBL/GenBank/DDBJ databases">
        <title>Complete genome sequence of Corynebacterium uterequi DSM 45634, isolated from the uterus of a maiden mare.</title>
        <authorList>
            <person name="Ruckert C."/>
            <person name="Albersmeier A."/>
            <person name="Winkler A."/>
            <person name="Tauch A."/>
        </authorList>
    </citation>
    <scope>NUCLEOTIDE SEQUENCE [LARGE SCALE GENOMIC DNA]</scope>
    <source>
        <strain evidence="2">DSM 45634</strain>
    </source>
</reference>
<dbReference type="PANTHER" id="PTHR43611">
    <property type="entry name" value="ALPHA-D-GLUCOSE 1-PHOSPHATE PHOSPHATASE"/>
    <property type="match status" value="1"/>
</dbReference>